<keyword evidence="1" id="KW-0732">Signal</keyword>
<accession>A0A5B8Y3F6</accession>
<sequence>MSSPHRFANGALAGLAFALVVLSASTTHAYDYIEHTYFTDRACLEAQTRLGAHIQEGDTSNETLARYLALALACPEKWDKPYCDDGYKQLESGLNRLEAPPHQSGDLAASLGDYAALPDHMSKYGPIRGLSRIGADGLTYEAWLWLTGEPDDAGGVIGDVAEDACETDNLVPWNRVEHDISTFLTRTDEKDDLEAIPTDLLSPVVRAPIPQGPTDPAGAYSFDNPHYLDLVLRNHSHFGDQAFSSWLGFHSAAVSVGKKTCEDVIDFDDDQLDDLADDMAGFDEIEWDELSKEERAKQGCAVMREAIRRRLVEWHARADKKLVAPVDKLLTEMKESPDEAGLLLDRVAVATTSLVMEGTGLHYLQDGLAGGHMRTIRSKEELGEVRYDHHADNRDGVVALFQTRTGEYPFVAFGDQYMLGPVQVDKAVDCNWDDLSAPKTPPELVSTCLIQHQRGLLVATSTASLVDWALGGTLYDAPNEPKTLARTSCPQDGSLEAFVCRTLPARPTLVAGQNDSSGQVVGRMHHGSIPVPPPSFGYQALTFDLGVEATGAAAQYGLHLTLLSELDDRANWLTSHRMGLRSTIGDAQLNQFILDYSYGFHWRWSARFLIDARTEYFAGLRGLDSDVAFFTGLAPQVSMTALPEGWTKLPLEFSLGYRLPLVFYGTDASFFGENFVGGHWIMIGLGLAYM</sequence>
<organism evidence="2 3">
    <name type="scientific">Persicimonas caeni</name>
    <dbReference type="NCBI Taxonomy" id="2292766"/>
    <lineage>
        <taxon>Bacteria</taxon>
        <taxon>Deltaproteobacteria</taxon>
        <taxon>Bradymonadales</taxon>
        <taxon>Bradymonadaceae</taxon>
        <taxon>Persicimonas</taxon>
    </lineage>
</organism>
<dbReference type="OrthoDB" id="5525494at2"/>
<proteinExistence type="predicted"/>
<protein>
    <submittedName>
        <fullName evidence="2">Uncharacterized protein</fullName>
    </submittedName>
</protein>
<evidence type="ECO:0000313" key="2">
    <source>
        <dbReference type="EMBL" id="QDG51179.1"/>
    </source>
</evidence>
<name>A0A4Y6PST5_PERCE</name>
<accession>A0A4Y6PST5</accession>
<evidence type="ECO:0000256" key="1">
    <source>
        <dbReference type="SAM" id="SignalP"/>
    </source>
</evidence>
<dbReference type="EMBL" id="CP041186">
    <property type="protein sequence ID" value="QDG51179.1"/>
    <property type="molecule type" value="Genomic_DNA"/>
</dbReference>
<dbReference type="AlphaFoldDB" id="A0A4Y6PST5"/>
<gene>
    <name evidence="2" type="ORF">FIV42_10645</name>
</gene>
<keyword evidence="3" id="KW-1185">Reference proteome</keyword>
<feature type="signal peptide" evidence="1">
    <location>
        <begin position="1"/>
        <end position="29"/>
    </location>
</feature>
<evidence type="ECO:0000313" key="3">
    <source>
        <dbReference type="Proteomes" id="UP000315995"/>
    </source>
</evidence>
<reference evidence="2 3" key="1">
    <citation type="submission" date="2019-06" db="EMBL/GenBank/DDBJ databases">
        <title>Persicimonas caeni gen. nov., sp. nov., a predatory bacterium isolated from solar saltern.</title>
        <authorList>
            <person name="Wang S."/>
        </authorList>
    </citation>
    <scope>NUCLEOTIDE SEQUENCE [LARGE SCALE GENOMIC DNA]</scope>
    <source>
        <strain evidence="2 3">YN101</strain>
    </source>
</reference>
<dbReference type="RefSeq" id="WP_141197664.1">
    <property type="nucleotide sequence ID" value="NZ_CP041186.1"/>
</dbReference>
<feature type="chain" id="PRO_5030106372" evidence="1">
    <location>
        <begin position="30"/>
        <end position="690"/>
    </location>
</feature>
<dbReference type="Proteomes" id="UP000315995">
    <property type="component" value="Chromosome"/>
</dbReference>